<dbReference type="Pfam" id="PF13622">
    <property type="entry name" value="4HBT_3"/>
    <property type="match status" value="1"/>
</dbReference>
<dbReference type="RefSeq" id="WP_145852536.1">
    <property type="nucleotide sequence ID" value="NZ_RPFW01000002.1"/>
</dbReference>
<name>A0A6P2C088_9ACTN</name>
<proteinExistence type="predicted"/>
<dbReference type="InterPro" id="IPR042171">
    <property type="entry name" value="Acyl-CoA_hotdog"/>
</dbReference>
<feature type="domain" description="Acyl-CoA thioesterase-like N-terminal HotDog" evidence="1">
    <location>
        <begin position="21"/>
        <end position="103"/>
    </location>
</feature>
<keyword evidence="4" id="KW-1185">Reference proteome</keyword>
<organism evidence="3 4">
    <name type="scientific">Trebonia kvetii</name>
    <dbReference type="NCBI Taxonomy" id="2480626"/>
    <lineage>
        <taxon>Bacteria</taxon>
        <taxon>Bacillati</taxon>
        <taxon>Actinomycetota</taxon>
        <taxon>Actinomycetes</taxon>
        <taxon>Streptosporangiales</taxon>
        <taxon>Treboniaceae</taxon>
        <taxon>Trebonia</taxon>
    </lineage>
</organism>
<dbReference type="SUPFAM" id="SSF54637">
    <property type="entry name" value="Thioesterase/thiol ester dehydrase-isomerase"/>
    <property type="match status" value="1"/>
</dbReference>
<feature type="domain" description="Acyl-CoA thioesterase-like C-terminal" evidence="2">
    <location>
        <begin position="124"/>
        <end position="254"/>
    </location>
</feature>
<dbReference type="InterPro" id="IPR049449">
    <property type="entry name" value="TesB_ACOT8-like_N"/>
</dbReference>
<evidence type="ECO:0000313" key="4">
    <source>
        <dbReference type="Proteomes" id="UP000460272"/>
    </source>
</evidence>
<dbReference type="AlphaFoldDB" id="A0A6P2C088"/>
<dbReference type="EMBL" id="RPFW01000002">
    <property type="protein sequence ID" value="TVZ04829.1"/>
    <property type="molecule type" value="Genomic_DNA"/>
</dbReference>
<protein>
    <submittedName>
        <fullName evidence="3">Thioesterase family protein</fullName>
    </submittedName>
</protein>
<dbReference type="InterPro" id="IPR049450">
    <property type="entry name" value="ACOT8-like_C"/>
</dbReference>
<reference evidence="3 4" key="1">
    <citation type="submission" date="2018-11" db="EMBL/GenBank/DDBJ databases">
        <title>Trebonia kvetii gen.nov., sp.nov., a novel acidophilic actinobacterium, and proposal of the new actinobacterial family Treboniaceae fam. nov.</title>
        <authorList>
            <person name="Rapoport D."/>
            <person name="Sagova-Mareckova M."/>
            <person name="Sedlacek I."/>
            <person name="Provaznik J."/>
            <person name="Kralova S."/>
            <person name="Pavlinic D."/>
            <person name="Benes V."/>
            <person name="Kopecky J."/>
        </authorList>
    </citation>
    <scope>NUCLEOTIDE SEQUENCE [LARGE SCALE GENOMIC DNA]</scope>
    <source>
        <strain evidence="3 4">15Tr583</strain>
    </source>
</reference>
<dbReference type="OrthoDB" id="1413770at2"/>
<dbReference type="Proteomes" id="UP000460272">
    <property type="component" value="Unassembled WGS sequence"/>
</dbReference>
<dbReference type="Pfam" id="PF20789">
    <property type="entry name" value="4HBT_3C"/>
    <property type="match status" value="1"/>
</dbReference>
<sequence>MTDSFFVPLGDDKWLATARTRGPWDPGAQHGGPPSALLGRAMQRCEPRADMIVARFTCEILGPIPVGELTVSARVARQGRSVELLEAALHAGGRDVARASAWRVLRADGASVPSRLPVTSELPEQPTIPAFGAVKDGFLSAMEWRAVRGSFREPGPATVWARMRYPLVPDEEPSPLERVLIVADNGNGISWELDMKRWHFINPELTVHLHREAVGEWICLDAQTAVSPGGAGLANSVLSDFDGPVGIGAQSLLVAPRVRHPKGLDVKLRGVRCLRRLARRLPRRSGYRSSGSRAGCRRGGC</sequence>
<comment type="caution">
    <text evidence="3">The sequence shown here is derived from an EMBL/GenBank/DDBJ whole genome shotgun (WGS) entry which is preliminary data.</text>
</comment>
<gene>
    <name evidence="3" type="ORF">EAS64_09275</name>
</gene>
<dbReference type="InterPro" id="IPR029069">
    <property type="entry name" value="HotDog_dom_sf"/>
</dbReference>
<evidence type="ECO:0000259" key="2">
    <source>
        <dbReference type="Pfam" id="PF20789"/>
    </source>
</evidence>
<evidence type="ECO:0000313" key="3">
    <source>
        <dbReference type="EMBL" id="TVZ04829.1"/>
    </source>
</evidence>
<dbReference type="Gene3D" id="2.40.160.210">
    <property type="entry name" value="Acyl-CoA thioesterase, double hotdog domain"/>
    <property type="match status" value="1"/>
</dbReference>
<evidence type="ECO:0000259" key="1">
    <source>
        <dbReference type="Pfam" id="PF13622"/>
    </source>
</evidence>
<accession>A0A6P2C088</accession>